<dbReference type="InterPro" id="IPR036061">
    <property type="entry name" value="CheW-like_dom_sf"/>
</dbReference>
<dbReference type="PROSITE" id="PS50851">
    <property type="entry name" value="CHEW"/>
    <property type="match status" value="1"/>
</dbReference>
<dbReference type="STRING" id="1111735.GCA_000428045_03209"/>
<dbReference type="Pfam" id="PF01584">
    <property type="entry name" value="CheW"/>
    <property type="match status" value="1"/>
</dbReference>
<dbReference type="Gene3D" id="2.40.50.180">
    <property type="entry name" value="CheA-289, Domain 4"/>
    <property type="match status" value="1"/>
</dbReference>
<proteinExistence type="predicted"/>
<evidence type="ECO:0000259" key="1">
    <source>
        <dbReference type="PROSITE" id="PS50851"/>
    </source>
</evidence>
<comment type="caution">
    <text evidence="2">The sequence shown here is derived from an EMBL/GenBank/DDBJ whole genome shotgun (WGS) entry which is preliminary data.</text>
</comment>
<reference evidence="2 3" key="1">
    <citation type="submission" date="2017-11" db="EMBL/GenBank/DDBJ databases">
        <title>Genome-resolved metagenomics identifies genetic mobility, metabolic interactions, and unexpected diversity in perchlorate-reducing communities.</title>
        <authorList>
            <person name="Barnum T.P."/>
            <person name="Figueroa I.A."/>
            <person name="Carlstrom C.I."/>
            <person name="Lucas L.N."/>
            <person name="Engelbrektson A.L."/>
            <person name="Coates J.D."/>
        </authorList>
    </citation>
    <scope>NUCLEOTIDE SEQUENCE [LARGE SCALE GENOMIC DNA]</scope>
    <source>
        <strain evidence="2">BM301</strain>
    </source>
</reference>
<feature type="domain" description="CheW-like" evidence="1">
    <location>
        <begin position="1"/>
        <end position="129"/>
    </location>
</feature>
<name>A0A2N6CS30_9GAMM</name>
<dbReference type="Proteomes" id="UP000235015">
    <property type="component" value="Unassembled WGS sequence"/>
</dbReference>
<dbReference type="GO" id="GO:0007165">
    <property type="term" value="P:signal transduction"/>
    <property type="evidence" value="ECO:0007669"/>
    <property type="project" value="InterPro"/>
</dbReference>
<dbReference type="AlphaFoldDB" id="A0A2N6CS30"/>
<evidence type="ECO:0000313" key="3">
    <source>
        <dbReference type="Proteomes" id="UP000235015"/>
    </source>
</evidence>
<protein>
    <recommendedName>
        <fullName evidence="1">CheW-like domain-containing protein</fullName>
    </recommendedName>
</protein>
<dbReference type="SMART" id="SM00260">
    <property type="entry name" value="CheW"/>
    <property type="match status" value="1"/>
</dbReference>
<dbReference type="GO" id="GO:0006935">
    <property type="term" value="P:chemotaxis"/>
    <property type="evidence" value="ECO:0007669"/>
    <property type="project" value="InterPro"/>
</dbReference>
<organism evidence="2 3">
    <name type="scientific">Sedimenticola selenatireducens</name>
    <dbReference type="NCBI Taxonomy" id="191960"/>
    <lineage>
        <taxon>Bacteria</taxon>
        <taxon>Pseudomonadati</taxon>
        <taxon>Pseudomonadota</taxon>
        <taxon>Gammaproteobacteria</taxon>
        <taxon>Chromatiales</taxon>
        <taxon>Sedimenticolaceae</taxon>
        <taxon>Sedimenticola</taxon>
    </lineage>
</organism>
<dbReference type="InterPro" id="IPR002545">
    <property type="entry name" value="CheW-lke_dom"/>
</dbReference>
<gene>
    <name evidence="2" type="ORF">C0630_18510</name>
</gene>
<evidence type="ECO:0000313" key="2">
    <source>
        <dbReference type="EMBL" id="PLX59894.1"/>
    </source>
</evidence>
<dbReference type="SUPFAM" id="SSF50341">
    <property type="entry name" value="CheW-like"/>
    <property type="match status" value="1"/>
</dbReference>
<dbReference type="EMBL" id="PKUN01000030">
    <property type="protein sequence ID" value="PLX59894.1"/>
    <property type="molecule type" value="Genomic_DNA"/>
</dbReference>
<sequence>MNLVVPLMSLCSISEWDQDLTQIPGQPDWYMGVFVHRDQRVVVIDTAQLIMPERLEKVSERRQRGSHVLIVGDGRWGLACDSLQSPLTLGKDDVRWRRGEGYRSWMAGTVIDQLSVLLNVDALLDMVGHK</sequence>
<accession>A0A2N6CS30</accession>